<sequence>MDFEAKMRQAEKLVQARRLIVANLVIPLQGEDTEVFIKAVISCFEAFDIEISLAEIASNRAKWEKLHQMWRDSSLPKVVSDVELKTGRGYANFIVYTIRNDSSVTFNITAGPCSNPNPAMYIHESKRVLFPGFFIRFSKDIAGLNSNIKFTVNNQGGYMITKQQY</sequence>
<dbReference type="AlphaFoldDB" id="A0A2M7M0X0"/>
<gene>
    <name evidence="1" type="ORF">COZ39_00825</name>
</gene>
<reference evidence="2" key="1">
    <citation type="submission" date="2017-09" db="EMBL/GenBank/DDBJ databases">
        <title>Depth-based differentiation of microbial function through sediment-hosted aquifers and enrichment of novel symbionts in the deep terrestrial subsurface.</title>
        <authorList>
            <person name="Probst A.J."/>
            <person name="Ladd B."/>
            <person name="Jarett J.K."/>
            <person name="Geller-Mcgrath D.E."/>
            <person name="Sieber C.M.K."/>
            <person name="Emerson J.B."/>
            <person name="Anantharaman K."/>
            <person name="Thomas B.C."/>
            <person name="Malmstrom R."/>
            <person name="Stieglmeier M."/>
            <person name="Klingl A."/>
            <person name="Woyke T."/>
            <person name="Ryan C.M."/>
            <person name="Banfield J.F."/>
        </authorList>
    </citation>
    <scope>NUCLEOTIDE SEQUENCE [LARGE SCALE GENOMIC DNA]</scope>
</reference>
<proteinExistence type="predicted"/>
<accession>A0A2M7M0X0</accession>
<evidence type="ECO:0000313" key="1">
    <source>
        <dbReference type="EMBL" id="PIX74179.1"/>
    </source>
</evidence>
<name>A0A2M7M0X0_9BACT</name>
<evidence type="ECO:0000313" key="2">
    <source>
        <dbReference type="Proteomes" id="UP000229708"/>
    </source>
</evidence>
<comment type="caution">
    <text evidence="1">The sequence shown here is derived from an EMBL/GenBank/DDBJ whole genome shotgun (WGS) entry which is preliminary data.</text>
</comment>
<dbReference type="EMBL" id="PFJI01000040">
    <property type="protein sequence ID" value="PIX74179.1"/>
    <property type="molecule type" value="Genomic_DNA"/>
</dbReference>
<protein>
    <submittedName>
        <fullName evidence="1">Uncharacterized protein</fullName>
    </submittedName>
</protein>
<dbReference type="Proteomes" id="UP000229708">
    <property type="component" value="Unassembled WGS sequence"/>
</dbReference>
<organism evidence="1 2">
    <name type="scientific">Candidatus Roizmanbacteria bacterium CG_4_10_14_3_um_filter_33_21</name>
    <dbReference type="NCBI Taxonomy" id="1974830"/>
    <lineage>
        <taxon>Bacteria</taxon>
        <taxon>Candidatus Roizmaniibacteriota</taxon>
    </lineage>
</organism>